<evidence type="ECO:0000313" key="3">
    <source>
        <dbReference type="Proteomes" id="UP000008827"/>
    </source>
</evidence>
<dbReference type="Gramene" id="KRH11180">
    <property type="protein sequence ID" value="KRH11180"/>
    <property type="gene ID" value="GLYMA_15G093400"/>
</dbReference>
<dbReference type="InParanoid" id="K7MAI4"/>
<protein>
    <submittedName>
        <fullName evidence="1 2">Uncharacterized protein</fullName>
    </submittedName>
</protein>
<reference evidence="1" key="3">
    <citation type="submission" date="2018-07" db="EMBL/GenBank/DDBJ databases">
        <title>WGS assembly of Glycine max.</title>
        <authorList>
            <person name="Schmutz J."/>
            <person name="Cannon S."/>
            <person name="Schlueter J."/>
            <person name="Ma J."/>
            <person name="Mitros T."/>
            <person name="Nelson W."/>
            <person name="Hyten D."/>
            <person name="Song Q."/>
            <person name="Thelen J."/>
            <person name="Cheng J."/>
            <person name="Xu D."/>
            <person name="Hellsten U."/>
            <person name="May G."/>
            <person name="Yu Y."/>
            <person name="Sakurai T."/>
            <person name="Umezawa T."/>
            <person name="Bhattacharyya M."/>
            <person name="Sandhu D."/>
            <person name="Valliyodan B."/>
            <person name="Lindquist E."/>
            <person name="Peto M."/>
            <person name="Grant D."/>
            <person name="Shu S."/>
            <person name="Goodstein D."/>
            <person name="Barry K."/>
            <person name="Futrell-Griggs M."/>
            <person name="Abernathy B."/>
            <person name="Du J."/>
            <person name="Tian Z."/>
            <person name="Zhu L."/>
            <person name="Gill N."/>
            <person name="Joshi T."/>
            <person name="Libault M."/>
            <person name="Sethuraman A."/>
            <person name="Zhang X."/>
            <person name="Shinozaki K."/>
            <person name="Nguyen H."/>
            <person name="Wing R."/>
            <person name="Cregan P."/>
            <person name="Specht J."/>
            <person name="Grimwood J."/>
            <person name="Rokhsar D."/>
            <person name="Stacey G."/>
            <person name="Shoemaker R."/>
            <person name="Jackson S."/>
        </authorList>
    </citation>
    <scope>NUCLEOTIDE SEQUENCE</scope>
    <source>
        <tissue evidence="1">Callus</tissue>
    </source>
</reference>
<dbReference type="EnsemblPlants" id="KRH11180">
    <property type="protein sequence ID" value="KRH11180"/>
    <property type="gene ID" value="GLYMA_15G093400"/>
</dbReference>
<dbReference type="Proteomes" id="UP000008827">
    <property type="component" value="Chromosome 15"/>
</dbReference>
<dbReference type="EMBL" id="CM000848">
    <property type="protein sequence ID" value="KRH11180.1"/>
    <property type="molecule type" value="Genomic_DNA"/>
</dbReference>
<reference evidence="1 2" key="1">
    <citation type="journal article" date="2010" name="Nature">
        <title>Genome sequence of the palaeopolyploid soybean.</title>
        <authorList>
            <person name="Schmutz J."/>
            <person name="Cannon S.B."/>
            <person name="Schlueter J."/>
            <person name="Ma J."/>
            <person name="Mitros T."/>
            <person name="Nelson W."/>
            <person name="Hyten D.L."/>
            <person name="Song Q."/>
            <person name="Thelen J.J."/>
            <person name="Cheng J."/>
            <person name="Xu D."/>
            <person name="Hellsten U."/>
            <person name="May G.D."/>
            <person name="Yu Y."/>
            <person name="Sakurai T."/>
            <person name="Umezawa T."/>
            <person name="Bhattacharyya M.K."/>
            <person name="Sandhu D."/>
            <person name="Valliyodan B."/>
            <person name="Lindquist E."/>
            <person name="Peto M."/>
            <person name="Grant D."/>
            <person name="Shu S."/>
            <person name="Goodstein D."/>
            <person name="Barry K."/>
            <person name="Futrell-Griggs M."/>
            <person name="Abernathy B."/>
            <person name="Du J."/>
            <person name="Tian Z."/>
            <person name="Zhu L."/>
            <person name="Gill N."/>
            <person name="Joshi T."/>
            <person name="Libault M."/>
            <person name="Sethuraman A."/>
            <person name="Zhang X.-C."/>
            <person name="Shinozaki K."/>
            <person name="Nguyen H.T."/>
            <person name="Wing R.A."/>
            <person name="Cregan P."/>
            <person name="Specht J."/>
            <person name="Grimwood J."/>
            <person name="Rokhsar D."/>
            <person name="Stacey G."/>
            <person name="Shoemaker R.C."/>
            <person name="Jackson S.A."/>
        </authorList>
    </citation>
    <scope>NUCLEOTIDE SEQUENCE</scope>
    <source>
        <strain evidence="2">cv. Williams 82</strain>
        <tissue evidence="1">Callus</tissue>
    </source>
</reference>
<gene>
    <name evidence="1" type="ORF">GLYMA_15G093400</name>
</gene>
<dbReference type="HOGENOM" id="CLU_3110262_0_0_1"/>
<reference evidence="2" key="2">
    <citation type="submission" date="2018-02" db="UniProtKB">
        <authorList>
            <consortium name="EnsemblPlants"/>
        </authorList>
    </citation>
    <scope>IDENTIFICATION</scope>
    <source>
        <strain evidence="2">Williams 82</strain>
    </source>
</reference>
<dbReference type="AlphaFoldDB" id="K7MAI4"/>
<keyword evidence="3" id="KW-1185">Reference proteome</keyword>
<accession>K7MAI4</accession>
<evidence type="ECO:0000313" key="1">
    <source>
        <dbReference type="EMBL" id="KRH11180.1"/>
    </source>
</evidence>
<dbReference type="PaxDb" id="3847-GLYMA15G10010.1"/>
<sequence>METNNYNFKKRQIVETPNPMHIYKDGIKTKIHLKVAYTCLDKTENCQQCLS</sequence>
<organism evidence="1">
    <name type="scientific">Glycine max</name>
    <name type="common">Soybean</name>
    <name type="synonym">Glycine hispida</name>
    <dbReference type="NCBI Taxonomy" id="3847"/>
    <lineage>
        <taxon>Eukaryota</taxon>
        <taxon>Viridiplantae</taxon>
        <taxon>Streptophyta</taxon>
        <taxon>Embryophyta</taxon>
        <taxon>Tracheophyta</taxon>
        <taxon>Spermatophyta</taxon>
        <taxon>Magnoliopsida</taxon>
        <taxon>eudicotyledons</taxon>
        <taxon>Gunneridae</taxon>
        <taxon>Pentapetalae</taxon>
        <taxon>rosids</taxon>
        <taxon>fabids</taxon>
        <taxon>Fabales</taxon>
        <taxon>Fabaceae</taxon>
        <taxon>Papilionoideae</taxon>
        <taxon>50 kb inversion clade</taxon>
        <taxon>NPAAA clade</taxon>
        <taxon>indigoferoid/millettioid clade</taxon>
        <taxon>Phaseoleae</taxon>
        <taxon>Glycine</taxon>
        <taxon>Glycine subgen. Soja</taxon>
    </lineage>
</organism>
<evidence type="ECO:0000313" key="2">
    <source>
        <dbReference type="EnsemblPlants" id="KRH11180"/>
    </source>
</evidence>
<name>K7MAI4_SOYBN</name>
<proteinExistence type="predicted"/>